<dbReference type="AlphaFoldDB" id="A0A811L752"/>
<dbReference type="EMBL" id="CAJFDH010000005">
    <property type="protein sequence ID" value="CAD5223937.1"/>
    <property type="molecule type" value="Genomic_DNA"/>
</dbReference>
<dbReference type="Gene3D" id="2.60.120.680">
    <property type="entry name" value="GOLD domain"/>
    <property type="match status" value="1"/>
</dbReference>
<dbReference type="SUPFAM" id="SSF52087">
    <property type="entry name" value="CRAL/TRIO domain"/>
    <property type="match status" value="1"/>
</dbReference>
<dbReference type="Proteomes" id="UP000614601">
    <property type="component" value="Unassembled WGS sequence"/>
</dbReference>
<sequence length="399" mass="45914">MIESVNTTAKLNATADFGLTESEKKLVDDLRKYLGDDILQESPLFNDDMSLLRWCLALENKFEVIAEKFKETSKTLAAMKLYDLEFNDIDEINDYFRNYHTTAEYYAGGLVGQDKSGHWILCQVSGKIRPKQLAYCGRVSDLFKGTLMSNTILYNLVRQTERKLGRRCGMKLIYDLNGLGKEHFYPPTVKIYLNVVKLAQEHFPDMMTKIFIINAPGMFASAYNVSKTVLSTRLRKQVEILNTDFKDRVLEELGHDNVYPDWGGSKIPKRGDPGCGTLLMAGPIPDHFKYIPEKNHLHVHDKQLTKLSVPPRQEKEVRLNGRKGHKVTWFLKSSSEVDFSVWLGEKIIRPKFRIQTDFVPEFDEVEIHEDGEVVFVFDNTFSTFSKKNVHYHVDLKAVN</sequence>
<dbReference type="InterPro" id="IPR051064">
    <property type="entry name" value="SEC14/CRAL-TRIO_domain"/>
</dbReference>
<protein>
    <recommendedName>
        <fullName evidence="1">CRAL-TRIO domain-containing protein</fullName>
    </recommendedName>
</protein>
<keyword evidence="3" id="KW-1185">Reference proteome</keyword>
<dbReference type="OrthoDB" id="5855159at2759"/>
<comment type="caution">
    <text evidence="2">The sequence shown here is derived from an EMBL/GenBank/DDBJ whole genome shotgun (WGS) entry which is preliminary data.</text>
</comment>
<dbReference type="PANTHER" id="PTHR23324:SF88">
    <property type="entry name" value="CRAL-TRIO DOMAIN-CONTAINING PROTEIN"/>
    <property type="match status" value="1"/>
</dbReference>
<dbReference type="SMART" id="SM00516">
    <property type="entry name" value="SEC14"/>
    <property type="match status" value="1"/>
</dbReference>
<dbReference type="GO" id="GO:0005737">
    <property type="term" value="C:cytoplasm"/>
    <property type="evidence" value="ECO:0007669"/>
    <property type="project" value="TreeGrafter"/>
</dbReference>
<accession>A0A811L752</accession>
<dbReference type="InterPro" id="IPR036598">
    <property type="entry name" value="GOLD_dom_sf"/>
</dbReference>
<dbReference type="InterPro" id="IPR001251">
    <property type="entry name" value="CRAL-TRIO_dom"/>
</dbReference>
<dbReference type="Proteomes" id="UP000783686">
    <property type="component" value="Unassembled WGS sequence"/>
</dbReference>
<dbReference type="SUPFAM" id="SSF101576">
    <property type="entry name" value="Supernatant protein factor (SPF), C-terminal domain"/>
    <property type="match status" value="1"/>
</dbReference>
<dbReference type="Gene3D" id="3.40.525.10">
    <property type="entry name" value="CRAL-TRIO lipid binding domain"/>
    <property type="match status" value="1"/>
</dbReference>
<dbReference type="EMBL" id="CAJFCW020000005">
    <property type="protein sequence ID" value="CAG9119169.1"/>
    <property type="molecule type" value="Genomic_DNA"/>
</dbReference>
<name>A0A811L752_9BILA</name>
<evidence type="ECO:0000313" key="3">
    <source>
        <dbReference type="Proteomes" id="UP000614601"/>
    </source>
</evidence>
<feature type="domain" description="CRAL-TRIO" evidence="1">
    <location>
        <begin position="98"/>
        <end position="270"/>
    </location>
</feature>
<organism evidence="2 3">
    <name type="scientific">Bursaphelenchus okinawaensis</name>
    <dbReference type="NCBI Taxonomy" id="465554"/>
    <lineage>
        <taxon>Eukaryota</taxon>
        <taxon>Metazoa</taxon>
        <taxon>Ecdysozoa</taxon>
        <taxon>Nematoda</taxon>
        <taxon>Chromadorea</taxon>
        <taxon>Rhabditida</taxon>
        <taxon>Tylenchina</taxon>
        <taxon>Tylenchomorpha</taxon>
        <taxon>Aphelenchoidea</taxon>
        <taxon>Aphelenchoididae</taxon>
        <taxon>Bursaphelenchus</taxon>
    </lineage>
</organism>
<dbReference type="Pfam" id="PF00650">
    <property type="entry name" value="CRAL_TRIO"/>
    <property type="match status" value="1"/>
</dbReference>
<reference evidence="2" key="1">
    <citation type="submission" date="2020-09" db="EMBL/GenBank/DDBJ databases">
        <authorList>
            <person name="Kikuchi T."/>
        </authorList>
    </citation>
    <scope>NUCLEOTIDE SEQUENCE</scope>
    <source>
        <strain evidence="2">SH1</strain>
    </source>
</reference>
<dbReference type="CDD" id="cd00170">
    <property type="entry name" value="SEC14"/>
    <property type="match status" value="1"/>
</dbReference>
<evidence type="ECO:0000313" key="2">
    <source>
        <dbReference type="EMBL" id="CAD5223937.1"/>
    </source>
</evidence>
<dbReference type="InterPro" id="IPR036865">
    <property type="entry name" value="CRAL-TRIO_dom_sf"/>
</dbReference>
<evidence type="ECO:0000259" key="1">
    <source>
        <dbReference type="PROSITE" id="PS50191"/>
    </source>
</evidence>
<proteinExistence type="predicted"/>
<gene>
    <name evidence="2" type="ORF">BOKJ2_LOCUS10707</name>
</gene>
<dbReference type="PANTHER" id="PTHR23324">
    <property type="entry name" value="SEC14 RELATED PROTEIN"/>
    <property type="match status" value="1"/>
</dbReference>
<dbReference type="PROSITE" id="PS50191">
    <property type="entry name" value="CRAL_TRIO"/>
    <property type="match status" value="1"/>
</dbReference>